<reference evidence="2 3" key="1">
    <citation type="submission" date="2016-10" db="EMBL/GenBank/DDBJ databases">
        <authorList>
            <person name="de Groot N.N."/>
        </authorList>
    </citation>
    <scope>NUCLEOTIDE SEQUENCE [LARGE SCALE GENOMIC DNA]</scope>
    <source>
        <strain evidence="2 3">CGMCC 4.5598</strain>
    </source>
</reference>
<keyword evidence="1" id="KW-0175">Coiled coil</keyword>
<protein>
    <submittedName>
        <fullName evidence="2">Uncharacterized protein</fullName>
    </submittedName>
</protein>
<keyword evidence="3" id="KW-1185">Reference proteome</keyword>
<sequence>MSIDSLPEADQTGQASVSAMTPAVRTYLANGVQQVNDTIAGAKRHLDELGTRRVQLDAQKAAAELELDQETDAAREHLAALEASRAQLLALLGNAEGSENELPTQVCFCGRIAVLDPVRGPVHVGDTTHLPAMEKCTMPPLGSLFTPGRAGGEGPVA</sequence>
<evidence type="ECO:0000313" key="2">
    <source>
        <dbReference type="EMBL" id="SEU46391.1"/>
    </source>
</evidence>
<dbReference type="RefSeq" id="WP_091093996.1">
    <property type="nucleotide sequence ID" value="NZ_FOHX01000027.1"/>
</dbReference>
<name>A0A1I0LW50_9ACTN</name>
<dbReference type="AlphaFoldDB" id="A0A1I0LW50"/>
<dbReference type="STRING" id="568860.SAMN05421811_12721"/>
<organism evidence="2 3">
    <name type="scientific">Nonomuraea wenchangensis</name>
    <dbReference type="NCBI Taxonomy" id="568860"/>
    <lineage>
        <taxon>Bacteria</taxon>
        <taxon>Bacillati</taxon>
        <taxon>Actinomycetota</taxon>
        <taxon>Actinomycetes</taxon>
        <taxon>Streptosporangiales</taxon>
        <taxon>Streptosporangiaceae</taxon>
        <taxon>Nonomuraea</taxon>
    </lineage>
</organism>
<gene>
    <name evidence="2" type="ORF">SAMN05421811_12721</name>
</gene>
<evidence type="ECO:0000256" key="1">
    <source>
        <dbReference type="SAM" id="Coils"/>
    </source>
</evidence>
<dbReference type="OrthoDB" id="9852052at2"/>
<evidence type="ECO:0000313" key="3">
    <source>
        <dbReference type="Proteomes" id="UP000199361"/>
    </source>
</evidence>
<dbReference type="EMBL" id="FOHX01000027">
    <property type="protein sequence ID" value="SEU46391.1"/>
    <property type="molecule type" value="Genomic_DNA"/>
</dbReference>
<accession>A0A1I0LW50</accession>
<dbReference type="Proteomes" id="UP000199361">
    <property type="component" value="Unassembled WGS sequence"/>
</dbReference>
<proteinExistence type="predicted"/>
<feature type="coiled-coil region" evidence="1">
    <location>
        <begin position="46"/>
        <end position="73"/>
    </location>
</feature>